<reference evidence="9 10" key="1">
    <citation type="submission" date="2009-11" db="EMBL/GenBank/DDBJ databases">
        <title>Annotation of Allomyces macrogynus ATCC 38327.</title>
        <authorList>
            <consortium name="The Broad Institute Genome Sequencing Platform"/>
            <person name="Russ C."/>
            <person name="Cuomo C."/>
            <person name="Burger G."/>
            <person name="Gray M.W."/>
            <person name="Holland P.W.H."/>
            <person name="King N."/>
            <person name="Lang F.B.F."/>
            <person name="Roger A.J."/>
            <person name="Ruiz-Trillo I."/>
            <person name="Young S.K."/>
            <person name="Zeng Q."/>
            <person name="Gargeya S."/>
            <person name="Fitzgerald M."/>
            <person name="Haas B."/>
            <person name="Abouelleil A."/>
            <person name="Alvarado L."/>
            <person name="Arachchi H.M."/>
            <person name="Berlin A."/>
            <person name="Chapman S.B."/>
            <person name="Gearin G."/>
            <person name="Goldberg J."/>
            <person name="Griggs A."/>
            <person name="Gujja S."/>
            <person name="Hansen M."/>
            <person name="Heiman D."/>
            <person name="Howarth C."/>
            <person name="Larimer J."/>
            <person name="Lui A."/>
            <person name="MacDonald P.J.P."/>
            <person name="McCowen C."/>
            <person name="Montmayeur A."/>
            <person name="Murphy C."/>
            <person name="Neiman D."/>
            <person name="Pearson M."/>
            <person name="Priest M."/>
            <person name="Roberts A."/>
            <person name="Saif S."/>
            <person name="Shea T."/>
            <person name="Sisk P."/>
            <person name="Stolte C."/>
            <person name="Sykes S."/>
            <person name="Wortman J."/>
            <person name="Nusbaum C."/>
            <person name="Birren B."/>
        </authorList>
    </citation>
    <scope>NUCLEOTIDE SEQUENCE [LARGE SCALE GENOMIC DNA]</scope>
    <source>
        <strain evidence="9 10">ATCC 38327</strain>
    </source>
</reference>
<comment type="similarity">
    <text evidence="1 5 6">Belongs to the peptidase S8 family.</text>
</comment>
<accession>A0A0L0SA42</accession>
<evidence type="ECO:0000259" key="8">
    <source>
        <dbReference type="Pfam" id="PF05922"/>
    </source>
</evidence>
<gene>
    <name evidence="9" type="ORF">AMAG_03639</name>
</gene>
<dbReference type="InterPro" id="IPR015500">
    <property type="entry name" value="Peptidase_S8_subtilisin-rel"/>
</dbReference>
<dbReference type="OrthoDB" id="206201at2759"/>
<feature type="domain" description="Peptidase S8/S53" evidence="7">
    <location>
        <begin position="207"/>
        <end position="448"/>
    </location>
</feature>
<dbReference type="PROSITE" id="PS00137">
    <property type="entry name" value="SUBTILASE_HIS"/>
    <property type="match status" value="1"/>
</dbReference>
<dbReference type="AlphaFoldDB" id="A0A0L0SA42"/>
<dbReference type="Gene3D" id="3.40.50.200">
    <property type="entry name" value="Peptidase S8/S53 domain"/>
    <property type="match status" value="1"/>
</dbReference>
<reference evidence="10" key="2">
    <citation type="submission" date="2009-11" db="EMBL/GenBank/DDBJ databases">
        <title>The Genome Sequence of Allomyces macrogynus strain ATCC 38327.</title>
        <authorList>
            <consortium name="The Broad Institute Genome Sequencing Platform"/>
            <person name="Russ C."/>
            <person name="Cuomo C."/>
            <person name="Shea T."/>
            <person name="Young S.K."/>
            <person name="Zeng Q."/>
            <person name="Koehrsen M."/>
            <person name="Haas B."/>
            <person name="Borodovsky M."/>
            <person name="Guigo R."/>
            <person name="Alvarado L."/>
            <person name="Berlin A."/>
            <person name="Borenstein D."/>
            <person name="Chen Z."/>
            <person name="Engels R."/>
            <person name="Freedman E."/>
            <person name="Gellesch M."/>
            <person name="Goldberg J."/>
            <person name="Griggs A."/>
            <person name="Gujja S."/>
            <person name="Heiman D."/>
            <person name="Hepburn T."/>
            <person name="Howarth C."/>
            <person name="Jen D."/>
            <person name="Larson L."/>
            <person name="Lewis B."/>
            <person name="Mehta T."/>
            <person name="Park D."/>
            <person name="Pearson M."/>
            <person name="Roberts A."/>
            <person name="Saif S."/>
            <person name="Shenoy N."/>
            <person name="Sisk P."/>
            <person name="Stolte C."/>
            <person name="Sykes S."/>
            <person name="Walk T."/>
            <person name="White J."/>
            <person name="Yandava C."/>
            <person name="Burger G."/>
            <person name="Gray M.W."/>
            <person name="Holland P.W.H."/>
            <person name="King N."/>
            <person name="Lang F.B.F."/>
            <person name="Roger A.J."/>
            <person name="Ruiz-Trillo I."/>
            <person name="Lander E."/>
            <person name="Nusbaum C."/>
        </authorList>
    </citation>
    <scope>NUCLEOTIDE SEQUENCE [LARGE SCALE GENOMIC DNA]</scope>
    <source>
        <strain evidence="10">ATCC 38327</strain>
    </source>
</reference>
<dbReference type="PANTHER" id="PTHR43806">
    <property type="entry name" value="PEPTIDASE S8"/>
    <property type="match status" value="1"/>
</dbReference>
<evidence type="ECO:0000259" key="7">
    <source>
        <dbReference type="Pfam" id="PF00082"/>
    </source>
</evidence>
<dbReference type="STRING" id="578462.A0A0L0SA42"/>
<evidence type="ECO:0008006" key="11">
    <source>
        <dbReference type="Google" id="ProtNLM"/>
    </source>
</evidence>
<sequence length="471" mass="48009">MFAYFLTWVPAALVALCALITLNRNRAVALPAPVQAADRLATTSTTAPAPDASGFRPIPDTYIITLKRGCDVNDFQTNVSRTLYEINLQQLSIAAENPDAHIVMSNFDRTFNLGPEFRGVAGTLAPDVLPRIQQHPNVSAIEPVVRVALATTSVTATPLPPTLVLTQKTAAAVAPGLLQVNAPWHLARISQRQRSVVQPYSYPRSAGTNVRIYILDTGVTAQHPQLEGRAALGAVFCSSCTGVTAAIDDHGHGSHVAGIAASKTYGVAKRATVVAVKILDRDGAGNTADLISGLNYVVQQQKSLNSRTGAPPVRGVANLSIAGPVSAAVNAAVAAVVAAGVPVIVAAGNANGDSACNYSPSGAAPALAVGATSLSDTRAAFSNTGPCIAMFAPGMAVTSLWLGSSTRTLSGTSMAAPAVAGIAALVLANHPDWTPAQVRAHLTTTATGGVVADAGAGAPNLLAFSDANVSG</sequence>
<keyword evidence="3 5" id="KW-0378">Hydrolase</keyword>
<name>A0A0L0SA42_ALLM3</name>
<dbReference type="FunFam" id="3.40.50.200:FF:000007">
    <property type="entry name" value="Subtilisin-like serine protease"/>
    <property type="match status" value="1"/>
</dbReference>
<dbReference type="eggNOG" id="KOG1153">
    <property type="taxonomic scope" value="Eukaryota"/>
</dbReference>
<dbReference type="InterPro" id="IPR023827">
    <property type="entry name" value="Peptidase_S8_Asp-AS"/>
</dbReference>
<evidence type="ECO:0000313" key="10">
    <source>
        <dbReference type="Proteomes" id="UP000054350"/>
    </source>
</evidence>
<dbReference type="PANTHER" id="PTHR43806:SF66">
    <property type="entry name" value="SERIN ENDOPEPTIDASE"/>
    <property type="match status" value="1"/>
</dbReference>
<dbReference type="GO" id="GO:0006508">
    <property type="term" value="P:proteolysis"/>
    <property type="evidence" value="ECO:0007669"/>
    <property type="project" value="UniProtKB-KW"/>
</dbReference>
<dbReference type="SUPFAM" id="SSF54897">
    <property type="entry name" value="Protease propeptides/inhibitors"/>
    <property type="match status" value="1"/>
</dbReference>
<evidence type="ECO:0000256" key="1">
    <source>
        <dbReference type="ARBA" id="ARBA00011073"/>
    </source>
</evidence>
<dbReference type="PROSITE" id="PS00136">
    <property type="entry name" value="SUBTILASE_ASP"/>
    <property type="match status" value="1"/>
</dbReference>
<dbReference type="Pfam" id="PF00082">
    <property type="entry name" value="Peptidase_S8"/>
    <property type="match status" value="1"/>
</dbReference>
<dbReference type="InterPro" id="IPR034193">
    <property type="entry name" value="PCSK9_ProteinaseK-like"/>
</dbReference>
<dbReference type="InterPro" id="IPR010259">
    <property type="entry name" value="S8pro/Inhibitor_I9"/>
</dbReference>
<evidence type="ECO:0000256" key="6">
    <source>
        <dbReference type="RuleBase" id="RU003355"/>
    </source>
</evidence>
<dbReference type="InterPro" id="IPR050131">
    <property type="entry name" value="Peptidase_S8_subtilisin-like"/>
</dbReference>
<organism evidence="9 10">
    <name type="scientific">Allomyces macrogynus (strain ATCC 38327)</name>
    <name type="common">Allomyces javanicus var. macrogynus</name>
    <dbReference type="NCBI Taxonomy" id="578462"/>
    <lineage>
        <taxon>Eukaryota</taxon>
        <taxon>Fungi</taxon>
        <taxon>Fungi incertae sedis</taxon>
        <taxon>Blastocladiomycota</taxon>
        <taxon>Blastocladiomycetes</taxon>
        <taxon>Blastocladiales</taxon>
        <taxon>Blastocladiaceae</taxon>
        <taxon>Allomyces</taxon>
    </lineage>
</organism>
<keyword evidence="10" id="KW-1185">Reference proteome</keyword>
<keyword evidence="2 5" id="KW-0645">Protease</keyword>
<protein>
    <recommendedName>
        <fullName evidence="11">Peptidase S8/S53 domain-containing protein</fullName>
    </recommendedName>
</protein>
<evidence type="ECO:0000256" key="2">
    <source>
        <dbReference type="ARBA" id="ARBA00022670"/>
    </source>
</evidence>
<dbReference type="GO" id="GO:0005615">
    <property type="term" value="C:extracellular space"/>
    <property type="evidence" value="ECO:0007669"/>
    <property type="project" value="TreeGrafter"/>
</dbReference>
<feature type="active site" description="Charge relay system" evidence="5">
    <location>
        <position position="252"/>
    </location>
</feature>
<dbReference type="InterPro" id="IPR000209">
    <property type="entry name" value="Peptidase_S8/S53_dom"/>
</dbReference>
<dbReference type="InterPro" id="IPR023828">
    <property type="entry name" value="Peptidase_S8_Ser-AS"/>
</dbReference>
<dbReference type="PROSITE" id="PS51892">
    <property type="entry name" value="SUBTILASE"/>
    <property type="match status" value="1"/>
</dbReference>
<dbReference type="CDD" id="cd04077">
    <property type="entry name" value="Peptidases_S8_PCSK9_ProteinaseK_like"/>
    <property type="match status" value="1"/>
</dbReference>
<dbReference type="InterPro" id="IPR022398">
    <property type="entry name" value="Peptidase_S8_His-AS"/>
</dbReference>
<dbReference type="VEuPathDB" id="FungiDB:AMAG_03639"/>
<dbReference type="InterPro" id="IPR036852">
    <property type="entry name" value="Peptidase_S8/S53_dom_sf"/>
</dbReference>
<evidence type="ECO:0000256" key="5">
    <source>
        <dbReference type="PROSITE-ProRule" id="PRU01240"/>
    </source>
</evidence>
<feature type="active site" description="Charge relay system" evidence="5">
    <location>
        <position position="413"/>
    </location>
</feature>
<evidence type="ECO:0000256" key="4">
    <source>
        <dbReference type="ARBA" id="ARBA00022825"/>
    </source>
</evidence>
<feature type="domain" description="Inhibitor I9" evidence="8">
    <location>
        <begin position="61"/>
        <end position="145"/>
    </location>
</feature>
<evidence type="ECO:0000256" key="3">
    <source>
        <dbReference type="ARBA" id="ARBA00022801"/>
    </source>
</evidence>
<proteinExistence type="inferred from homology"/>
<dbReference type="Proteomes" id="UP000054350">
    <property type="component" value="Unassembled WGS sequence"/>
</dbReference>
<dbReference type="PRINTS" id="PR00723">
    <property type="entry name" value="SUBTILISIN"/>
</dbReference>
<keyword evidence="4 5" id="KW-0720">Serine protease</keyword>
<dbReference type="SUPFAM" id="SSF52743">
    <property type="entry name" value="Subtilisin-like"/>
    <property type="match status" value="1"/>
</dbReference>
<feature type="active site" description="Charge relay system" evidence="5">
    <location>
        <position position="216"/>
    </location>
</feature>
<dbReference type="PROSITE" id="PS00138">
    <property type="entry name" value="SUBTILASE_SER"/>
    <property type="match status" value="1"/>
</dbReference>
<dbReference type="GO" id="GO:0004252">
    <property type="term" value="F:serine-type endopeptidase activity"/>
    <property type="evidence" value="ECO:0007669"/>
    <property type="project" value="UniProtKB-UniRule"/>
</dbReference>
<dbReference type="EMBL" id="GG745334">
    <property type="protein sequence ID" value="KNE59341.1"/>
    <property type="molecule type" value="Genomic_DNA"/>
</dbReference>
<dbReference type="Pfam" id="PF05922">
    <property type="entry name" value="Inhibitor_I9"/>
    <property type="match status" value="1"/>
</dbReference>
<evidence type="ECO:0000313" key="9">
    <source>
        <dbReference type="EMBL" id="KNE59341.1"/>
    </source>
</evidence>